<feature type="signal peptide" evidence="5">
    <location>
        <begin position="1"/>
        <end position="22"/>
    </location>
</feature>
<keyword evidence="2" id="KW-0813">Transport</keyword>
<evidence type="ECO:0000313" key="9">
    <source>
        <dbReference type="Proteomes" id="UP000278288"/>
    </source>
</evidence>
<dbReference type="Gene3D" id="1.10.287.470">
    <property type="entry name" value="Helix hairpin bin"/>
    <property type="match status" value="1"/>
</dbReference>
<gene>
    <name evidence="8" type="ORF">EG343_20740</name>
</gene>
<dbReference type="GO" id="GO:0016020">
    <property type="term" value="C:membrane"/>
    <property type="evidence" value="ECO:0007669"/>
    <property type="project" value="InterPro"/>
</dbReference>
<dbReference type="SUPFAM" id="SSF111369">
    <property type="entry name" value="HlyD-like secretion proteins"/>
    <property type="match status" value="1"/>
</dbReference>
<comment type="similarity">
    <text evidence="1">Belongs to the membrane fusion protein (MFP) (TC 8.A.1) family.</text>
</comment>
<proteinExistence type="inferred from homology"/>
<feature type="coiled-coil region" evidence="3">
    <location>
        <begin position="159"/>
        <end position="186"/>
    </location>
</feature>
<keyword evidence="5" id="KW-0732">Signal</keyword>
<dbReference type="Gene3D" id="2.40.30.170">
    <property type="match status" value="1"/>
</dbReference>
<dbReference type="InterPro" id="IPR051909">
    <property type="entry name" value="MFP_Cation_Efflux"/>
</dbReference>
<dbReference type="GO" id="GO:0022857">
    <property type="term" value="F:transmembrane transporter activity"/>
    <property type="evidence" value="ECO:0007669"/>
    <property type="project" value="InterPro"/>
</dbReference>
<protein>
    <submittedName>
        <fullName evidence="8">Efflux RND transporter periplasmic adaptor subunit</fullName>
    </submittedName>
</protein>
<dbReference type="GO" id="GO:0060003">
    <property type="term" value="P:copper ion export"/>
    <property type="evidence" value="ECO:0007669"/>
    <property type="project" value="TreeGrafter"/>
</dbReference>
<organism evidence="8 9">
    <name type="scientific">Chryseobacterium nakagawai</name>
    <dbReference type="NCBI Taxonomy" id="1241982"/>
    <lineage>
        <taxon>Bacteria</taxon>
        <taxon>Pseudomonadati</taxon>
        <taxon>Bacteroidota</taxon>
        <taxon>Flavobacteriia</taxon>
        <taxon>Flavobacteriales</taxon>
        <taxon>Weeksellaceae</taxon>
        <taxon>Chryseobacterium group</taxon>
        <taxon>Chryseobacterium</taxon>
    </lineage>
</organism>
<evidence type="ECO:0000259" key="6">
    <source>
        <dbReference type="Pfam" id="PF25954"/>
    </source>
</evidence>
<evidence type="ECO:0000313" key="8">
    <source>
        <dbReference type="EMBL" id="AZA92850.1"/>
    </source>
</evidence>
<keyword evidence="9" id="KW-1185">Reference proteome</keyword>
<dbReference type="InterPro" id="IPR058647">
    <property type="entry name" value="BSH_CzcB-like"/>
</dbReference>
<accession>A0AAD0YPC1</accession>
<dbReference type="AlphaFoldDB" id="A0AAD0YPC1"/>
<dbReference type="Pfam" id="PF25973">
    <property type="entry name" value="BSH_CzcB"/>
    <property type="match status" value="1"/>
</dbReference>
<evidence type="ECO:0000256" key="4">
    <source>
        <dbReference type="SAM" id="MobiDB-lite"/>
    </source>
</evidence>
<dbReference type="Gene3D" id="2.40.50.100">
    <property type="match status" value="1"/>
</dbReference>
<dbReference type="EMBL" id="CP033923">
    <property type="protein sequence ID" value="AZA92850.1"/>
    <property type="molecule type" value="Genomic_DNA"/>
</dbReference>
<dbReference type="GO" id="GO:0030313">
    <property type="term" value="C:cell envelope"/>
    <property type="evidence" value="ECO:0007669"/>
    <property type="project" value="TreeGrafter"/>
</dbReference>
<dbReference type="KEGG" id="cnk:EG343_20740"/>
<evidence type="ECO:0000256" key="3">
    <source>
        <dbReference type="SAM" id="Coils"/>
    </source>
</evidence>
<dbReference type="RefSeq" id="WP_123852616.1">
    <property type="nucleotide sequence ID" value="NZ_CP033923.1"/>
</dbReference>
<evidence type="ECO:0000256" key="2">
    <source>
        <dbReference type="ARBA" id="ARBA00022448"/>
    </source>
</evidence>
<dbReference type="PROSITE" id="PS51257">
    <property type="entry name" value="PROKAR_LIPOPROTEIN"/>
    <property type="match status" value="1"/>
</dbReference>
<dbReference type="NCBIfam" id="TIGR01730">
    <property type="entry name" value="RND_mfp"/>
    <property type="match status" value="1"/>
</dbReference>
<name>A0AAD0YPC1_CHRNA</name>
<dbReference type="InterPro" id="IPR006143">
    <property type="entry name" value="RND_pump_MFP"/>
</dbReference>
<dbReference type="InterPro" id="IPR058792">
    <property type="entry name" value="Beta-barrel_RND_2"/>
</dbReference>
<feature type="region of interest" description="Disordered" evidence="4">
    <location>
        <begin position="347"/>
        <end position="374"/>
    </location>
</feature>
<sequence>MKFNINKITFVTVITVVILAFSACNNHKDGDGQNQEAKEIQKEEAHEEVPTIATLSEEQLKIVGIKIGTIEHRELSATIKANGNLNVPNNNKANATSLYGGVIRTLKVQIGDYVRKGEIIATIANPQFIQLQEEYLSIVSRITFAEQELSRQKELYEGNAGAKKNLQSATAELNSLRTRKASLHQQLQLMGINPSTLSNSNLKSALTVNSPLNGTVSNVFAKIGSYVDVSSPVIEVVDNSSLHLDLQVFEKDLPQIKIGQTIHFRLTNNPATEYEATVFNIGSSFQNESKTIAVRCRIKGNKNGLIDGMNITGIVSLSNVTTPAVPNDAIVNTDGKYFIFVQTDKKAEEHHEEEKEEGSHKEGEETEHKEDTSNINFEKVEVLKGVSDMGYTAITFVKQIPVNAKIVVKGAFFVNAKLSNAGEDED</sequence>
<feature type="domain" description="CzcB-like barrel-sandwich hybrid" evidence="7">
    <location>
        <begin position="100"/>
        <end position="238"/>
    </location>
</feature>
<evidence type="ECO:0000256" key="1">
    <source>
        <dbReference type="ARBA" id="ARBA00009477"/>
    </source>
</evidence>
<dbReference type="Pfam" id="PF25954">
    <property type="entry name" value="Beta-barrel_RND_2"/>
    <property type="match status" value="1"/>
</dbReference>
<feature type="domain" description="CusB-like beta-barrel" evidence="6">
    <location>
        <begin position="244"/>
        <end position="312"/>
    </location>
</feature>
<evidence type="ECO:0000256" key="5">
    <source>
        <dbReference type="SAM" id="SignalP"/>
    </source>
</evidence>
<dbReference type="PANTHER" id="PTHR30097:SF4">
    <property type="entry name" value="SLR6042 PROTEIN"/>
    <property type="match status" value="1"/>
</dbReference>
<dbReference type="PANTHER" id="PTHR30097">
    <property type="entry name" value="CATION EFFLUX SYSTEM PROTEIN CUSB"/>
    <property type="match status" value="1"/>
</dbReference>
<evidence type="ECO:0000259" key="7">
    <source>
        <dbReference type="Pfam" id="PF25973"/>
    </source>
</evidence>
<dbReference type="GO" id="GO:0015679">
    <property type="term" value="P:plasma membrane copper ion transport"/>
    <property type="evidence" value="ECO:0007669"/>
    <property type="project" value="TreeGrafter"/>
</dbReference>
<dbReference type="Proteomes" id="UP000278288">
    <property type="component" value="Chromosome"/>
</dbReference>
<keyword evidence="3" id="KW-0175">Coiled coil</keyword>
<reference evidence="8 9" key="1">
    <citation type="submission" date="2018-11" db="EMBL/GenBank/DDBJ databases">
        <title>Proposal to divide the Flavobacteriaceae and reorganize its genera based on Amino Acid Identity values calculated from whole genome sequences.</title>
        <authorList>
            <person name="Nicholson A.C."/>
            <person name="Gulvik C.A."/>
            <person name="Whitney A.M."/>
            <person name="Humrighouse B.W."/>
            <person name="Bell M."/>
            <person name="Holmes B."/>
            <person name="Steigerwalt A.G."/>
            <person name="Villarma A."/>
            <person name="Sheth M."/>
            <person name="Batra D."/>
            <person name="Pryor J."/>
            <person name="Bernardet J.-F."/>
            <person name="Hugo C."/>
            <person name="Kampfer P."/>
            <person name="Newman J."/>
            <person name="McQuiston J.R."/>
        </authorList>
    </citation>
    <scope>NUCLEOTIDE SEQUENCE [LARGE SCALE GENOMIC DNA]</scope>
    <source>
        <strain evidence="8 9">G0041</strain>
    </source>
</reference>
<feature type="chain" id="PRO_5041935261" evidence="5">
    <location>
        <begin position="23"/>
        <end position="426"/>
    </location>
</feature>